<dbReference type="RefSeq" id="WP_146595097.1">
    <property type="nucleotide sequence ID" value="NZ_SJPT01000004.1"/>
</dbReference>
<evidence type="ECO:0000259" key="2">
    <source>
        <dbReference type="Pfam" id="PF13439"/>
    </source>
</evidence>
<dbReference type="InterPro" id="IPR001296">
    <property type="entry name" value="Glyco_trans_1"/>
</dbReference>
<accession>A0A5C6CGR6</accession>
<dbReference type="SUPFAM" id="SSF48208">
    <property type="entry name" value="Six-hairpin glycosidases"/>
    <property type="match status" value="1"/>
</dbReference>
<dbReference type="EMBL" id="SJPT01000004">
    <property type="protein sequence ID" value="TWU23382.1"/>
    <property type="molecule type" value="Genomic_DNA"/>
</dbReference>
<gene>
    <name evidence="3" type="primary">pimA_2</name>
    <name evidence="3" type="ORF">Pla52o_29180</name>
</gene>
<keyword evidence="4" id="KW-1185">Reference proteome</keyword>
<keyword evidence="3" id="KW-0808">Transferase</keyword>
<dbReference type="Proteomes" id="UP000316304">
    <property type="component" value="Unassembled WGS sequence"/>
</dbReference>
<dbReference type="InterPro" id="IPR008928">
    <property type="entry name" value="6-hairpin_glycosidase_sf"/>
</dbReference>
<dbReference type="GO" id="GO:0043750">
    <property type="term" value="F:phosphatidylinositol alpha-mannosyltransferase activity"/>
    <property type="evidence" value="ECO:0007669"/>
    <property type="project" value="UniProtKB-EC"/>
</dbReference>
<feature type="domain" description="Glycosyltransferase subfamily 4-like N-terminal" evidence="2">
    <location>
        <begin position="22"/>
        <end position="175"/>
    </location>
</feature>
<dbReference type="Pfam" id="PF13439">
    <property type="entry name" value="Glyco_transf_4"/>
    <property type="match status" value="1"/>
</dbReference>
<evidence type="ECO:0000259" key="1">
    <source>
        <dbReference type="Pfam" id="PF00534"/>
    </source>
</evidence>
<dbReference type="CDD" id="cd03822">
    <property type="entry name" value="GT4_mannosyltransferase-like"/>
    <property type="match status" value="1"/>
</dbReference>
<dbReference type="AlphaFoldDB" id="A0A5C6CGR6"/>
<name>A0A5C6CGR6_9BACT</name>
<dbReference type="Gene3D" id="3.40.50.2000">
    <property type="entry name" value="Glycogen Phosphorylase B"/>
    <property type="match status" value="2"/>
</dbReference>
<dbReference type="OrthoDB" id="9765330at2"/>
<dbReference type="Pfam" id="PF00534">
    <property type="entry name" value="Glycos_transf_1"/>
    <property type="match status" value="1"/>
</dbReference>
<dbReference type="SUPFAM" id="SSF53756">
    <property type="entry name" value="UDP-Glycosyltransferase/glycogen phosphorylase"/>
    <property type="match status" value="1"/>
</dbReference>
<protein>
    <submittedName>
        <fullName evidence="3">GDP-mannose-dependent alpha-(1-2)-phosphatidylinositol mannosyltransferase</fullName>
        <ecNumber evidence="3">2.4.1.345</ecNumber>
    </submittedName>
</protein>
<sequence length="768" mass="86624">MQNTEPERRIACVGTFPPRQCGIATFTQDLCRAIESRNDSGRHCHVLAINDRAERYDYPASVRFEIRQQQPSDYRLAADFVNIRNCEVLLLQHEYGIFGGDCGEHLLGFLRNVRMPVVTTLHTVLPDPSPQMRRVTEAIIEHSDRLVMMSEHSAALLRDVYKLSNDKVRMIPHGIPDLPFVDSSFYKDHFGVEGRTVMLTFGLLSPGKGIEYAIGALPKLIPQHPELIYVILGATHPHVLQDRGEEYRHQLQHMAEDLGVLDHVMFINRYVDLAELCEFLMAADIYVTPSLAEQQIASGTLAYALGAGKAVVATPYVYAKELLAEERGRLVPFRNADAIAREVGWLLSNEQEQQAIRKRAYLYSRQAVWSEVAQRYLEVFDEVIHQPSVATRRYHAYRADATSPLHAVPEVNVAALHSMTDDVGMLQHARFTIPDRNHGYCTDDNARALVVALQSYELTQDDAMLKLARTYLSFVHHAFNPNAARFRNFMSYDRSWKEEIGSEDSHARALWGLGSAVSLARHDGFRALALDLFDRAVHVTADFTSPRAWAFTLVGLHAYLRRYGGDSDVKRIRESLGNRLYDQFLANAQDDWPWPEDTLTYSCGKIPHALLLAGQWMQHGGMIDIGLRSLDWLLKIQTSEGGHLSLIGNQGWFPRGGAKAPFDQQPIEAHALLEACLEAHSVTQDDRWFVEARRCFDWYLGRNDLGIPIYNYETGGCRDGLHEEGVNENEGAESTLAWLLSVRAIRAAKLVEQIGQSETSAEFATDQG</sequence>
<keyword evidence="3" id="KW-0328">Glycosyltransferase</keyword>
<evidence type="ECO:0000313" key="3">
    <source>
        <dbReference type="EMBL" id="TWU23382.1"/>
    </source>
</evidence>
<dbReference type="EC" id="2.4.1.345" evidence="3"/>
<proteinExistence type="predicted"/>
<evidence type="ECO:0000313" key="4">
    <source>
        <dbReference type="Proteomes" id="UP000316304"/>
    </source>
</evidence>
<dbReference type="InterPro" id="IPR028098">
    <property type="entry name" value="Glyco_trans_4-like_N"/>
</dbReference>
<dbReference type="PANTHER" id="PTHR12526">
    <property type="entry name" value="GLYCOSYLTRANSFERASE"/>
    <property type="match status" value="1"/>
</dbReference>
<dbReference type="PANTHER" id="PTHR12526:SF572">
    <property type="entry name" value="BLL5144 PROTEIN"/>
    <property type="match status" value="1"/>
</dbReference>
<reference evidence="3 4" key="1">
    <citation type="submission" date="2019-02" db="EMBL/GenBank/DDBJ databases">
        <title>Deep-cultivation of Planctomycetes and their phenomic and genomic characterization uncovers novel biology.</title>
        <authorList>
            <person name="Wiegand S."/>
            <person name="Jogler M."/>
            <person name="Boedeker C."/>
            <person name="Pinto D."/>
            <person name="Vollmers J."/>
            <person name="Rivas-Marin E."/>
            <person name="Kohn T."/>
            <person name="Peeters S.H."/>
            <person name="Heuer A."/>
            <person name="Rast P."/>
            <person name="Oberbeckmann S."/>
            <person name="Bunk B."/>
            <person name="Jeske O."/>
            <person name="Meyerdierks A."/>
            <person name="Storesund J.E."/>
            <person name="Kallscheuer N."/>
            <person name="Luecker S."/>
            <person name="Lage O.M."/>
            <person name="Pohl T."/>
            <person name="Merkel B.J."/>
            <person name="Hornburger P."/>
            <person name="Mueller R.-W."/>
            <person name="Bruemmer F."/>
            <person name="Labrenz M."/>
            <person name="Spormann A.M."/>
            <person name="Op Den Camp H."/>
            <person name="Overmann J."/>
            <person name="Amann R."/>
            <person name="Jetten M.S.M."/>
            <person name="Mascher T."/>
            <person name="Medema M.H."/>
            <person name="Devos D.P."/>
            <person name="Kaster A.-K."/>
            <person name="Ovreas L."/>
            <person name="Rohde M."/>
            <person name="Galperin M.Y."/>
            <person name="Jogler C."/>
        </authorList>
    </citation>
    <scope>NUCLEOTIDE SEQUENCE [LARGE SCALE GENOMIC DNA]</scope>
    <source>
        <strain evidence="3 4">Pla52o</strain>
    </source>
</reference>
<organism evidence="3 4">
    <name type="scientific">Novipirellula galeiformis</name>
    <dbReference type="NCBI Taxonomy" id="2528004"/>
    <lineage>
        <taxon>Bacteria</taxon>
        <taxon>Pseudomonadati</taxon>
        <taxon>Planctomycetota</taxon>
        <taxon>Planctomycetia</taxon>
        <taxon>Pirellulales</taxon>
        <taxon>Pirellulaceae</taxon>
        <taxon>Novipirellula</taxon>
    </lineage>
</organism>
<comment type="caution">
    <text evidence="3">The sequence shown here is derived from an EMBL/GenBank/DDBJ whole genome shotgun (WGS) entry which is preliminary data.</text>
</comment>
<dbReference type="GO" id="GO:0005975">
    <property type="term" value="P:carbohydrate metabolic process"/>
    <property type="evidence" value="ECO:0007669"/>
    <property type="project" value="InterPro"/>
</dbReference>
<feature type="domain" description="Glycosyl transferase family 1" evidence="1">
    <location>
        <begin position="193"/>
        <end position="361"/>
    </location>
</feature>